<feature type="binding site" evidence="9">
    <location>
        <position position="278"/>
    </location>
    <ligand>
        <name>substrate</name>
    </ligand>
</feature>
<protein>
    <recommendedName>
        <fullName evidence="3 7">UDP-glucose 6-dehydrogenase</fullName>
        <ecNumber evidence="3 7">1.1.1.22</ecNumber>
    </recommendedName>
</protein>
<evidence type="ECO:0000256" key="7">
    <source>
        <dbReference type="PIRNR" id="PIRNR000124"/>
    </source>
</evidence>
<dbReference type="InterPro" id="IPR014027">
    <property type="entry name" value="UDP-Glc/GDP-Man_DH_C"/>
</dbReference>
<dbReference type="AlphaFoldDB" id="A0A0K2SL44"/>
<sequence>MRVTVVGTGYVGLTTAVALAYLGHEVTCVDKNPAVVGSLSAGRPPFHEPGLAELLGETYRSMHFDVALTPETAGADVLLICVGTPPQENGDADLRYVEEAAAAIAEVLPAGAGTVVVNKSTVPVGSARRVESIIRDGLERRGVEARPSVASNPEFLREGSALFDTFYPDRIVVGAASDRAVNRMRALYEPILEQTFTPPTGLPRPDGQALPVFLTTTPTSAELCKYAANAFLAMKISFANEIGGIAERVGADVTEVMRAVGLDRRIGLRYLGAGAGWGGSCFGKDVHALLALGEQYGYELPLAAGTLRVNERQRRAVVEKLQQALKVVRGSTVALWGLTFKPNTDDLRDAPALDVARRLVELGARVRVHDPVGMERARRENPDLAVEYADSPLTAARDADAVVLMTEWEAFLHVDWQAVAGQMRDRVVVDGRNVLDRDLLTRLGFRYWGIGR</sequence>
<comment type="catalytic activity">
    <reaction evidence="6 7">
        <text>UDP-alpha-D-glucose + 2 NAD(+) + H2O = UDP-alpha-D-glucuronate + 2 NADH + 3 H(+)</text>
        <dbReference type="Rhea" id="RHEA:23596"/>
        <dbReference type="ChEBI" id="CHEBI:15377"/>
        <dbReference type="ChEBI" id="CHEBI:15378"/>
        <dbReference type="ChEBI" id="CHEBI:57540"/>
        <dbReference type="ChEBI" id="CHEBI:57945"/>
        <dbReference type="ChEBI" id="CHEBI:58052"/>
        <dbReference type="ChEBI" id="CHEBI:58885"/>
        <dbReference type="EC" id="1.1.1.22"/>
    </reaction>
</comment>
<dbReference type="SUPFAM" id="SSF51735">
    <property type="entry name" value="NAD(P)-binding Rossmann-fold domains"/>
    <property type="match status" value="1"/>
</dbReference>
<dbReference type="Gene3D" id="3.40.50.720">
    <property type="entry name" value="NAD(P)-binding Rossmann-like Domain"/>
    <property type="match status" value="2"/>
</dbReference>
<dbReference type="Gene3D" id="1.20.5.100">
    <property type="entry name" value="Cytochrome c1, transmembrane anchor, C-terminal"/>
    <property type="match status" value="1"/>
</dbReference>
<feature type="binding site" evidence="9">
    <location>
        <position position="341"/>
    </location>
    <ligand>
        <name>substrate</name>
    </ligand>
</feature>
<feature type="binding site" evidence="10">
    <location>
        <position position="121"/>
    </location>
    <ligand>
        <name>NAD(+)</name>
        <dbReference type="ChEBI" id="CHEBI:57540"/>
    </ligand>
</feature>
<dbReference type="SMART" id="SM00984">
    <property type="entry name" value="UDPG_MGDP_dh_C"/>
    <property type="match status" value="1"/>
</dbReference>
<accession>A0A0K2SL44</accession>
<dbReference type="SUPFAM" id="SSF52413">
    <property type="entry name" value="UDP-glucose/GDP-mannose dehydrogenase C-terminal domain"/>
    <property type="match status" value="1"/>
</dbReference>
<keyword evidence="5 7" id="KW-0520">NAD</keyword>
<reference evidence="13" key="2">
    <citation type="journal article" date="2016" name="Int. J. Syst. Evol. Microbiol.">
        <title>Complete genome sequence and cell structure of Limnochorda pilosa, a Gram-negative spore-former within the phylum Firmicutes.</title>
        <authorList>
            <person name="Watanabe M."/>
            <person name="Kojima H."/>
            <person name="Fukui M."/>
        </authorList>
    </citation>
    <scope>NUCLEOTIDE SEQUENCE [LARGE SCALE GENOMIC DNA]</scope>
    <source>
        <strain evidence="13">HC45</strain>
    </source>
</reference>
<dbReference type="GO" id="GO:0006065">
    <property type="term" value="P:UDP-glucuronate biosynthetic process"/>
    <property type="evidence" value="ECO:0007669"/>
    <property type="project" value="UniProtKB-UniPathway"/>
</dbReference>
<keyword evidence="13" id="KW-1185">Reference proteome</keyword>
<dbReference type="InterPro" id="IPR014026">
    <property type="entry name" value="UDP-Glc/GDP-Man_DH_dimer"/>
</dbReference>
<dbReference type="UniPathway" id="UPA00038">
    <property type="reaction ID" value="UER00491"/>
</dbReference>
<dbReference type="InterPro" id="IPR008927">
    <property type="entry name" value="6-PGluconate_DH-like_C_sf"/>
</dbReference>
<dbReference type="GO" id="GO:0051287">
    <property type="term" value="F:NAD binding"/>
    <property type="evidence" value="ECO:0007669"/>
    <property type="project" value="InterPro"/>
</dbReference>
<dbReference type="SUPFAM" id="SSF48179">
    <property type="entry name" value="6-phosphogluconate dehydrogenase C-terminal domain-like"/>
    <property type="match status" value="1"/>
</dbReference>
<feature type="active site" description="Nucleophile" evidence="8">
    <location>
        <position position="281"/>
    </location>
</feature>
<gene>
    <name evidence="12" type="ORF">LIP_2000</name>
</gene>
<dbReference type="PANTHER" id="PTHR43750">
    <property type="entry name" value="UDP-GLUCOSE 6-DEHYDROGENASE TUAD"/>
    <property type="match status" value="1"/>
</dbReference>
<dbReference type="InterPro" id="IPR036291">
    <property type="entry name" value="NAD(P)-bd_dom_sf"/>
</dbReference>
<dbReference type="STRING" id="1555112.LIP_2000"/>
<dbReference type="Proteomes" id="UP000065807">
    <property type="component" value="Chromosome"/>
</dbReference>
<organism evidence="12 13">
    <name type="scientific">Limnochorda pilosa</name>
    <dbReference type="NCBI Taxonomy" id="1555112"/>
    <lineage>
        <taxon>Bacteria</taxon>
        <taxon>Bacillati</taxon>
        <taxon>Bacillota</taxon>
        <taxon>Limnochordia</taxon>
        <taxon>Limnochordales</taxon>
        <taxon>Limnochordaceae</taxon>
        <taxon>Limnochorda</taxon>
    </lineage>
</organism>
<evidence type="ECO:0000256" key="4">
    <source>
        <dbReference type="ARBA" id="ARBA00023002"/>
    </source>
</evidence>
<reference evidence="13" key="1">
    <citation type="submission" date="2015-07" db="EMBL/GenBank/DDBJ databases">
        <title>Complete genome sequence and phylogenetic analysis of Limnochorda pilosa.</title>
        <authorList>
            <person name="Watanabe M."/>
            <person name="Kojima H."/>
            <person name="Fukui M."/>
        </authorList>
    </citation>
    <scope>NUCLEOTIDE SEQUENCE [LARGE SCALE GENOMIC DNA]</scope>
    <source>
        <strain evidence="13">HC45</strain>
    </source>
</reference>
<dbReference type="PATRIC" id="fig|1555112.3.peg.2034"/>
<evidence type="ECO:0000256" key="10">
    <source>
        <dbReference type="PIRSR" id="PIRSR500134-3"/>
    </source>
</evidence>
<evidence type="ECO:0000256" key="8">
    <source>
        <dbReference type="PIRSR" id="PIRSR500134-1"/>
    </source>
</evidence>
<name>A0A0K2SL44_LIMPI</name>
<evidence type="ECO:0000256" key="1">
    <source>
        <dbReference type="ARBA" id="ARBA00004701"/>
    </source>
</evidence>
<dbReference type="EMBL" id="AP014924">
    <property type="protein sequence ID" value="BAS27841.1"/>
    <property type="molecule type" value="Genomic_DNA"/>
</dbReference>
<feature type="binding site" evidence="10">
    <location>
        <position position="158"/>
    </location>
    <ligand>
        <name>NAD(+)</name>
        <dbReference type="ChEBI" id="CHEBI:57540"/>
    </ligand>
</feature>
<dbReference type="InterPro" id="IPR001732">
    <property type="entry name" value="UDP-Glc/GDP-Man_DH_N"/>
</dbReference>
<dbReference type="KEGG" id="lpil:LIP_2000"/>
<comment type="similarity">
    <text evidence="2 7">Belongs to the UDP-glucose/GDP-mannose dehydrogenase family.</text>
</comment>
<proteinExistence type="inferred from homology"/>
<dbReference type="EC" id="1.1.1.22" evidence="3 7"/>
<feature type="binding site" evidence="10">
    <location>
        <position position="284"/>
    </location>
    <ligand>
        <name>NAD(+)</name>
        <dbReference type="ChEBI" id="CHEBI:57540"/>
    </ligand>
</feature>
<feature type="binding site" evidence="9">
    <location>
        <begin position="155"/>
        <end position="158"/>
    </location>
    <ligand>
        <name>substrate</name>
    </ligand>
</feature>
<feature type="binding site" evidence="10">
    <location>
        <position position="30"/>
    </location>
    <ligand>
        <name>NAD(+)</name>
        <dbReference type="ChEBI" id="CHEBI:57540"/>
    </ligand>
</feature>
<evidence type="ECO:0000259" key="11">
    <source>
        <dbReference type="SMART" id="SM00984"/>
    </source>
</evidence>
<feature type="binding site" evidence="9">
    <location>
        <begin position="270"/>
        <end position="274"/>
    </location>
    <ligand>
        <name>substrate</name>
    </ligand>
</feature>
<dbReference type="Pfam" id="PF03720">
    <property type="entry name" value="UDPG_MGDP_dh_C"/>
    <property type="match status" value="1"/>
</dbReference>
<evidence type="ECO:0000313" key="12">
    <source>
        <dbReference type="EMBL" id="BAS27841.1"/>
    </source>
</evidence>
<evidence type="ECO:0000256" key="2">
    <source>
        <dbReference type="ARBA" id="ARBA00006601"/>
    </source>
</evidence>
<dbReference type="InterPro" id="IPR028357">
    <property type="entry name" value="UDPglc_DH_bac"/>
</dbReference>
<feature type="domain" description="UDP-glucose/GDP-mannose dehydrogenase C-terminal" evidence="11">
    <location>
        <begin position="334"/>
        <end position="437"/>
    </location>
</feature>
<dbReference type="GO" id="GO:0000271">
    <property type="term" value="P:polysaccharide biosynthetic process"/>
    <property type="evidence" value="ECO:0007669"/>
    <property type="project" value="InterPro"/>
</dbReference>
<evidence type="ECO:0000256" key="3">
    <source>
        <dbReference type="ARBA" id="ARBA00012954"/>
    </source>
</evidence>
<dbReference type="InterPro" id="IPR036220">
    <property type="entry name" value="UDP-Glc/GDP-Man_DH_C_sf"/>
</dbReference>
<keyword evidence="4 7" id="KW-0560">Oxidoreductase</keyword>
<dbReference type="PANTHER" id="PTHR43750:SF3">
    <property type="entry name" value="UDP-GLUCOSE 6-DEHYDROGENASE TUAD"/>
    <property type="match status" value="1"/>
</dbReference>
<evidence type="ECO:0000256" key="9">
    <source>
        <dbReference type="PIRSR" id="PIRSR500134-2"/>
    </source>
</evidence>
<evidence type="ECO:0000256" key="5">
    <source>
        <dbReference type="ARBA" id="ARBA00023027"/>
    </source>
</evidence>
<dbReference type="RefSeq" id="WP_068137260.1">
    <property type="nucleotide sequence ID" value="NZ_AP014924.1"/>
</dbReference>
<comment type="pathway">
    <text evidence="1">Nucleotide-sugar biosynthesis; UDP-alpha-D-glucuronate biosynthesis; UDP-alpha-D-glucuronate from UDP-alpha-D-glucose: step 1/1.</text>
</comment>
<dbReference type="PIRSF" id="PIRSF000124">
    <property type="entry name" value="UDPglc_GDPman_dh"/>
    <property type="match status" value="1"/>
</dbReference>
<evidence type="ECO:0000256" key="6">
    <source>
        <dbReference type="ARBA" id="ARBA00047473"/>
    </source>
</evidence>
<dbReference type="NCBIfam" id="TIGR03026">
    <property type="entry name" value="NDP-sugDHase"/>
    <property type="match status" value="1"/>
</dbReference>
<feature type="binding site" evidence="10">
    <location>
        <position position="84"/>
    </location>
    <ligand>
        <name>NAD(+)</name>
        <dbReference type="ChEBI" id="CHEBI:57540"/>
    </ligand>
</feature>
<feature type="binding site" evidence="9">
    <location>
        <position position="225"/>
    </location>
    <ligand>
        <name>substrate</name>
    </ligand>
</feature>
<evidence type="ECO:0000313" key="13">
    <source>
        <dbReference type="Proteomes" id="UP000065807"/>
    </source>
</evidence>
<dbReference type="PIRSF" id="PIRSF500134">
    <property type="entry name" value="UDPglc_DH_bac"/>
    <property type="match status" value="1"/>
</dbReference>
<dbReference type="GO" id="GO:0003979">
    <property type="term" value="F:UDP-glucose 6-dehydrogenase activity"/>
    <property type="evidence" value="ECO:0007669"/>
    <property type="project" value="UniProtKB-EC"/>
</dbReference>
<dbReference type="Pfam" id="PF00984">
    <property type="entry name" value="UDPG_MGDP_dh"/>
    <property type="match status" value="1"/>
</dbReference>
<feature type="binding site" evidence="10">
    <location>
        <position position="348"/>
    </location>
    <ligand>
        <name>NAD(+)</name>
        <dbReference type="ChEBI" id="CHEBI:57540"/>
    </ligand>
</feature>
<dbReference type="OrthoDB" id="9803238at2"/>
<dbReference type="InterPro" id="IPR017476">
    <property type="entry name" value="UDP-Glc/GDP-Man"/>
</dbReference>
<dbReference type="Pfam" id="PF03721">
    <property type="entry name" value="UDPG_MGDP_dh_N"/>
    <property type="match status" value="1"/>
</dbReference>